<accession>A0A345YNP4</accession>
<evidence type="ECO:0000313" key="3">
    <source>
        <dbReference type="Proteomes" id="UP000254236"/>
    </source>
</evidence>
<dbReference type="Gene3D" id="3.40.50.2000">
    <property type="entry name" value="Glycogen Phosphorylase B"/>
    <property type="match status" value="2"/>
</dbReference>
<gene>
    <name evidence="1" type="ORF">DWV08_07935</name>
    <name evidence="2" type="ORF">DXU92_15415</name>
</gene>
<protein>
    <submittedName>
        <fullName evidence="2">Glycosyltransferase family 1 protein</fullName>
    </submittedName>
</protein>
<name>A0A345YNP4_9MICO</name>
<dbReference type="RefSeq" id="WP_115413296.1">
    <property type="nucleotide sequence ID" value="NZ_CP031356.1"/>
</dbReference>
<dbReference type="EMBL" id="QSWH01000010">
    <property type="protein sequence ID" value="RRR21083.1"/>
    <property type="molecule type" value="Genomic_DNA"/>
</dbReference>
<reference evidence="1 3" key="1">
    <citation type="submission" date="2018-07" db="EMBL/GenBank/DDBJ databases">
        <title>Brachybacterium saurashtrense DSM 23186 genome sequence.</title>
        <authorList>
            <person name="Guo L."/>
        </authorList>
    </citation>
    <scope>NUCLEOTIDE SEQUENCE [LARGE SCALE GENOMIC DNA]</scope>
    <source>
        <strain evidence="1 3">DSM 23186</strain>
    </source>
</reference>
<evidence type="ECO:0000313" key="2">
    <source>
        <dbReference type="EMBL" id="RRR21083.1"/>
    </source>
</evidence>
<sequence length="375" mass="40980">MTSLMILSFSELVRDPRVQRQIDLFAPRYEVTTVGFGPSPHPAVRHLELPAGTRAWPSSKPHLLTGRYRGAYWAMSAVQAAHALLAEHVGRTDVVLANDVNTLPLALWLAPRRGVHADLHEYAPREKEHVRTWRWFIAPYQRWICRTCLPQVASATTVSPGLAAEYEREFGVPMRIVTNAAAFEERAPRPTGTPLRLLHSGVARANRRLESMIDALADGPDGITLDLMLVPSEPGCIERLQERAASVPAVRFRDPVPYAQLVGTVAEYDMSLVVFPATTFNLEHSLPNKLFEAVQARTGVIVGPSPDMAALVREHGIGVVADGADAASLRTALAQLDAARVDAFKQAAHEAAPALSAERQIIAWDEAITALADRG</sequence>
<dbReference type="SUPFAM" id="SSF53756">
    <property type="entry name" value="UDP-Glycosyltransferase/glycogen phosphorylase"/>
    <property type="match status" value="1"/>
</dbReference>
<evidence type="ECO:0000313" key="4">
    <source>
        <dbReference type="Proteomes" id="UP000282185"/>
    </source>
</evidence>
<dbReference type="OrthoDB" id="9813214at2"/>
<evidence type="ECO:0000313" key="1">
    <source>
        <dbReference type="EMBL" id="AXK45546.1"/>
    </source>
</evidence>
<organism evidence="2 4">
    <name type="scientific">Brachybacterium saurashtrense</name>
    <dbReference type="NCBI Taxonomy" id="556288"/>
    <lineage>
        <taxon>Bacteria</taxon>
        <taxon>Bacillati</taxon>
        <taxon>Actinomycetota</taxon>
        <taxon>Actinomycetes</taxon>
        <taxon>Micrococcales</taxon>
        <taxon>Dermabacteraceae</taxon>
        <taxon>Brachybacterium</taxon>
    </lineage>
</organism>
<reference evidence="2 4" key="2">
    <citation type="submission" date="2018-08" db="EMBL/GenBank/DDBJ databases">
        <title>Brachybacterium saurashtrense DSM 23186.</title>
        <authorList>
            <person name="Li Y."/>
        </authorList>
    </citation>
    <scope>NUCLEOTIDE SEQUENCE [LARGE SCALE GENOMIC DNA]</scope>
    <source>
        <strain evidence="2 4">DSM 23186</strain>
    </source>
</reference>
<dbReference type="KEGG" id="bsau:DWV08_07935"/>
<dbReference type="AlphaFoldDB" id="A0A345YNP4"/>
<dbReference type="Proteomes" id="UP000254236">
    <property type="component" value="Chromosome"/>
</dbReference>
<dbReference type="EMBL" id="CP031356">
    <property type="protein sequence ID" value="AXK45546.1"/>
    <property type="molecule type" value="Genomic_DNA"/>
</dbReference>
<proteinExistence type="predicted"/>
<dbReference type="Proteomes" id="UP000282185">
    <property type="component" value="Unassembled WGS sequence"/>
</dbReference>
<keyword evidence="3" id="KW-1185">Reference proteome</keyword>